<organism evidence="1 2">
    <name type="scientific">Rhodococcus opacus (strain B4)</name>
    <dbReference type="NCBI Taxonomy" id="632772"/>
    <lineage>
        <taxon>Bacteria</taxon>
        <taxon>Bacillati</taxon>
        <taxon>Actinomycetota</taxon>
        <taxon>Actinomycetes</taxon>
        <taxon>Mycobacteriales</taxon>
        <taxon>Nocardiaceae</taxon>
        <taxon>Rhodococcus</taxon>
    </lineage>
</organism>
<name>C1BC12_RHOOB</name>
<dbReference type="AlphaFoldDB" id="C1BC12"/>
<dbReference type="Proteomes" id="UP000002212">
    <property type="component" value="Plasmid pROB01"/>
</dbReference>
<reference evidence="1 2" key="1">
    <citation type="submission" date="2009-03" db="EMBL/GenBank/DDBJ databases">
        <title>Comparison of the complete genome sequences of Rhodococcus erythropolis PR4 and Rhodococcus opacus B4.</title>
        <authorList>
            <person name="Takarada H."/>
            <person name="Sekine M."/>
            <person name="Hosoyama A."/>
            <person name="Yamada R."/>
            <person name="Fujisawa T."/>
            <person name="Omata S."/>
            <person name="Shimizu A."/>
            <person name="Tsukatani N."/>
            <person name="Tanikawa S."/>
            <person name="Fujita N."/>
            <person name="Harayama S."/>
        </authorList>
    </citation>
    <scope>NUCLEOTIDE SEQUENCE [LARGE SCALE GENOMIC DNA]</scope>
    <source>
        <strain evidence="1 2">B4</strain>
        <plasmid evidence="1 2">pROB01</plasmid>
    </source>
</reference>
<protein>
    <submittedName>
        <fullName evidence="1">Uncharacterized protein</fullName>
    </submittedName>
</protein>
<dbReference type="KEGG" id="rop:ROP_pROB01-00950"/>
<sequence length="59" mass="6180">MAEADLVVAGELRRSERAEEVDIARQSAFWTKVRGIAALVAVATLCGLPPLLSAPASCV</sequence>
<dbReference type="PATRIC" id="fig|632772.20.peg.7805"/>
<evidence type="ECO:0000313" key="1">
    <source>
        <dbReference type="EMBL" id="BAH55594.1"/>
    </source>
</evidence>
<evidence type="ECO:0000313" key="2">
    <source>
        <dbReference type="Proteomes" id="UP000002212"/>
    </source>
</evidence>
<gene>
    <name evidence="1" type="ordered locus">ROP_pROB01-00950</name>
</gene>
<dbReference type="HOGENOM" id="CLU_2957666_0_0_11"/>
<dbReference type="EMBL" id="AP011116">
    <property type="protein sequence ID" value="BAH55594.1"/>
    <property type="molecule type" value="Genomic_DNA"/>
</dbReference>
<accession>C1BC12</accession>
<proteinExistence type="predicted"/>
<keyword evidence="1" id="KW-0614">Plasmid</keyword>
<dbReference type="RefSeq" id="WP_007299936.1">
    <property type="nucleotide sequence ID" value="NC_012520.1"/>
</dbReference>
<geneLocation type="plasmid" evidence="1 2">
    <name>pROB01</name>
</geneLocation>